<comment type="caution">
    <text evidence="1">The sequence shown here is derived from an EMBL/GenBank/DDBJ whole genome shotgun (WGS) entry which is preliminary data.</text>
</comment>
<evidence type="ECO:0000313" key="1">
    <source>
        <dbReference type="EMBL" id="RKQ71964.1"/>
    </source>
</evidence>
<dbReference type="Proteomes" id="UP000282211">
    <property type="component" value="Unassembled WGS sequence"/>
</dbReference>
<keyword evidence="2" id="KW-1185">Reference proteome</keyword>
<evidence type="ECO:0000313" key="2">
    <source>
        <dbReference type="Proteomes" id="UP000282211"/>
    </source>
</evidence>
<name>A0A420WLR5_9PROT</name>
<evidence type="ECO:0008006" key="3">
    <source>
        <dbReference type="Google" id="ProtNLM"/>
    </source>
</evidence>
<dbReference type="EMBL" id="RBII01000001">
    <property type="protein sequence ID" value="RKQ71964.1"/>
    <property type="molecule type" value="Genomic_DNA"/>
</dbReference>
<proteinExistence type="predicted"/>
<gene>
    <name evidence="1" type="ORF">DES40_1300</name>
</gene>
<dbReference type="SUPFAM" id="SSF54593">
    <property type="entry name" value="Glyoxalase/Bleomycin resistance protein/Dihydroxybiphenyl dioxygenase"/>
    <property type="match status" value="1"/>
</dbReference>
<reference evidence="1 2" key="1">
    <citation type="submission" date="2018-10" db="EMBL/GenBank/DDBJ databases">
        <title>Genomic Encyclopedia of Type Strains, Phase IV (KMG-IV): sequencing the most valuable type-strain genomes for metagenomic binning, comparative biology and taxonomic classification.</title>
        <authorList>
            <person name="Goeker M."/>
        </authorList>
    </citation>
    <scope>NUCLEOTIDE SEQUENCE [LARGE SCALE GENOMIC DNA]</scope>
    <source>
        <strain evidence="1 2">DSM 22008</strain>
    </source>
</reference>
<accession>A0A420WLR5</accession>
<dbReference type="OrthoDB" id="7545296at2"/>
<dbReference type="InterPro" id="IPR029068">
    <property type="entry name" value="Glyas_Bleomycin-R_OHBP_Dase"/>
</dbReference>
<dbReference type="Gene3D" id="3.10.180.10">
    <property type="entry name" value="2,3-Dihydroxybiphenyl 1,2-Dioxygenase, domain 1"/>
    <property type="match status" value="1"/>
</dbReference>
<dbReference type="AlphaFoldDB" id="A0A420WLR5"/>
<organism evidence="1 2">
    <name type="scientific">Litorimonas taeanensis</name>
    <dbReference type="NCBI Taxonomy" id="568099"/>
    <lineage>
        <taxon>Bacteria</taxon>
        <taxon>Pseudomonadati</taxon>
        <taxon>Pseudomonadota</taxon>
        <taxon>Alphaproteobacteria</taxon>
        <taxon>Maricaulales</taxon>
        <taxon>Robiginitomaculaceae</taxon>
    </lineage>
</organism>
<sequence length="297" mass="33493">MHLIRSATLTVKDLQRSQSDYCQWLGYKLVEQGRISPSLAISWGAKKTEGCPYCILQPASNAPVYIRLIEQPLMPDYKPLRTYGWAAIEICNQDTLAVNDIMDKSPFEIIGPPKTLDGIPEIFPMQVSGPDQEIVYLTEIRGNLKDYDLPRAESLIDKLFILVSACSDIEKTSEWLENHILVSKGQSVKMIYSMINKSFNLPNDTKHALMTLQHERDVFLQIDSYPDAATPRTSHPDMLPPCTAIGSFVHPDFDKLAEINKAHWITPPTHRDGEIYKGKRAATLRDPDGTLIELIEA</sequence>
<protein>
    <recommendedName>
        <fullName evidence="3">Catechol 2,3-dioxygenase-like lactoylglutathione lyase family enzyme</fullName>
    </recommendedName>
</protein>
<dbReference type="RefSeq" id="WP_121099757.1">
    <property type="nucleotide sequence ID" value="NZ_RBII01000001.1"/>
</dbReference>
<dbReference type="InParanoid" id="A0A420WLR5"/>